<dbReference type="Proteomes" id="UP001595829">
    <property type="component" value="Unassembled WGS sequence"/>
</dbReference>
<reference evidence="3" key="1">
    <citation type="journal article" date="2019" name="Int. J. Syst. Evol. Microbiol.">
        <title>The Global Catalogue of Microorganisms (GCM) 10K type strain sequencing project: providing services to taxonomists for standard genome sequencing and annotation.</title>
        <authorList>
            <consortium name="The Broad Institute Genomics Platform"/>
            <consortium name="The Broad Institute Genome Sequencing Center for Infectious Disease"/>
            <person name="Wu L."/>
            <person name="Ma J."/>
        </authorList>
    </citation>
    <scope>NUCLEOTIDE SEQUENCE [LARGE SCALE GENOMIC DNA]</scope>
    <source>
        <strain evidence="3">CGMCC 4.1648</strain>
    </source>
</reference>
<sequence length="78" mass="8173">MQAVENGVAAHLIEGVTWRKSRYSNGAGNCAEVAALPGGGMAIRNSRFPEGPALVYTPGEVAAFFAGVKEGEFDFVID</sequence>
<evidence type="ECO:0000259" key="1">
    <source>
        <dbReference type="Pfam" id="PF04149"/>
    </source>
</evidence>
<dbReference type="EMBL" id="JBHSJD010000025">
    <property type="protein sequence ID" value="MFC5026500.1"/>
    <property type="molecule type" value="Genomic_DNA"/>
</dbReference>
<protein>
    <submittedName>
        <fullName evidence="2">DUF397 domain-containing protein</fullName>
    </submittedName>
</protein>
<dbReference type="Pfam" id="PF04149">
    <property type="entry name" value="DUF397"/>
    <property type="match status" value="1"/>
</dbReference>
<comment type="caution">
    <text evidence="2">The sequence shown here is derived from an EMBL/GenBank/DDBJ whole genome shotgun (WGS) entry which is preliminary data.</text>
</comment>
<dbReference type="InterPro" id="IPR007278">
    <property type="entry name" value="DUF397"/>
</dbReference>
<feature type="domain" description="DUF397" evidence="1">
    <location>
        <begin position="17"/>
        <end position="69"/>
    </location>
</feature>
<name>A0ABV9XQR2_9ACTN</name>
<evidence type="ECO:0000313" key="2">
    <source>
        <dbReference type="EMBL" id="MFC5026500.1"/>
    </source>
</evidence>
<dbReference type="RefSeq" id="WP_345685837.1">
    <property type="nucleotide sequence ID" value="NZ_BAABIT010000001.1"/>
</dbReference>
<organism evidence="2 3">
    <name type="scientific">Streptomyces coeruleoprunus</name>
    <dbReference type="NCBI Taxonomy" id="285563"/>
    <lineage>
        <taxon>Bacteria</taxon>
        <taxon>Bacillati</taxon>
        <taxon>Actinomycetota</taxon>
        <taxon>Actinomycetes</taxon>
        <taxon>Kitasatosporales</taxon>
        <taxon>Streptomycetaceae</taxon>
        <taxon>Streptomyces</taxon>
    </lineage>
</organism>
<proteinExistence type="predicted"/>
<gene>
    <name evidence="2" type="ORF">ACFPM3_30655</name>
</gene>
<evidence type="ECO:0000313" key="3">
    <source>
        <dbReference type="Proteomes" id="UP001595829"/>
    </source>
</evidence>
<accession>A0ABV9XQR2</accession>
<keyword evidence="3" id="KW-1185">Reference proteome</keyword>